<dbReference type="EMBL" id="AB861515">
    <property type="protein sequence ID" value="BAO02350.1"/>
    <property type="molecule type" value="Genomic_DNA"/>
</dbReference>
<protein>
    <submittedName>
        <fullName evidence="2">Regulatory protein HrpB</fullName>
    </submittedName>
</protein>
<evidence type="ECO:0000313" key="2">
    <source>
        <dbReference type="EMBL" id="BAO02350.1"/>
    </source>
</evidence>
<dbReference type="AlphaFoldDB" id="U6BZV0"/>
<gene>
    <name evidence="2" type="primary">hrpB</name>
</gene>
<feature type="region of interest" description="Disordered" evidence="1">
    <location>
        <begin position="232"/>
        <end position="261"/>
    </location>
</feature>
<proteinExistence type="predicted"/>
<evidence type="ECO:0000256" key="1">
    <source>
        <dbReference type="SAM" id="MobiDB-lite"/>
    </source>
</evidence>
<reference evidence="2" key="1">
    <citation type="submission" date="2013-10" db="EMBL/GenBank/DDBJ databases">
        <title>Molecular characterization of Ralstonia solanacearum.</title>
        <authorList>
            <person name="Chandrasekhar B."/>
            <person name="Umesha S."/>
        </authorList>
    </citation>
    <scope>NUCLEOTIDE SEQUENCE</scope>
    <source>
        <strain evidence="2">UOM15</strain>
    </source>
</reference>
<accession>U6BZV0</accession>
<feature type="compositionally biased region" description="Polar residues" evidence="1">
    <location>
        <begin position="235"/>
        <end position="251"/>
    </location>
</feature>
<sequence>MVSPLASACPNTQMRFSPLISTVRISSSTTTPPSEESPTTTRACWRWPMPRCCSSAMKKRKKASAWRSASSAIRMTSCAWCRAAIPAGRHCCAIATPRRRAASRAWPKTMARPGPSRSRASSAWRWCITSSASRMPPTTRCGRRARPQTAAAIAAGWPPSISSSTNSPCRPASAAPTACSSMRSGNRPKWARPCWPTTAAATVGRRPYRRAYRCRRSSSAAPNTSACCAAWPTGTARQSTRSWRPSTTRASSAAGCGQGGR</sequence>
<name>U6BZV0_RALSL</name>
<organism evidence="2">
    <name type="scientific">Ralstonia solanacearum</name>
    <name type="common">Pseudomonas solanacearum</name>
    <dbReference type="NCBI Taxonomy" id="305"/>
    <lineage>
        <taxon>Bacteria</taxon>
        <taxon>Pseudomonadati</taxon>
        <taxon>Pseudomonadota</taxon>
        <taxon>Betaproteobacteria</taxon>
        <taxon>Burkholderiales</taxon>
        <taxon>Burkholderiaceae</taxon>
        <taxon>Ralstonia</taxon>
        <taxon>Ralstonia solanacearum species complex</taxon>
    </lineage>
</organism>